<dbReference type="RefSeq" id="WP_119524290.1">
    <property type="nucleotide sequence ID" value="NZ_NRHC01000002.1"/>
</dbReference>
<protein>
    <submittedName>
        <fullName evidence="1">Uncharacterized protein</fullName>
    </submittedName>
</protein>
<accession>A0A3A1YA12</accession>
<dbReference type="Proteomes" id="UP000265691">
    <property type="component" value="Unassembled WGS sequence"/>
</dbReference>
<gene>
    <name evidence="1" type="ORF">CKF54_00525</name>
</gene>
<keyword evidence="2" id="KW-1185">Reference proteome</keyword>
<organism evidence="1 2">
    <name type="scientific">Psittacicella hinzii</name>
    <dbReference type="NCBI Taxonomy" id="2028575"/>
    <lineage>
        <taxon>Bacteria</taxon>
        <taxon>Pseudomonadati</taxon>
        <taxon>Pseudomonadota</taxon>
        <taxon>Gammaproteobacteria</taxon>
        <taxon>Pasteurellales</taxon>
        <taxon>Psittacicellaceae</taxon>
        <taxon>Psittacicella</taxon>
    </lineage>
</organism>
<dbReference type="AlphaFoldDB" id="A0A3A1YA12"/>
<evidence type="ECO:0000313" key="2">
    <source>
        <dbReference type="Proteomes" id="UP000265691"/>
    </source>
</evidence>
<evidence type="ECO:0000313" key="1">
    <source>
        <dbReference type="EMBL" id="RIY34515.1"/>
    </source>
</evidence>
<comment type="caution">
    <text evidence="1">The sequence shown here is derived from an EMBL/GenBank/DDBJ whole genome shotgun (WGS) entry which is preliminary data.</text>
</comment>
<sequence>MNNNYTYWYDPKTNELHVTDTLLAPNFDCVMLTEEEYSDCLSNIENLHPLRDGRPTIAYNTYGGDEFATWNREAEKFVQSPEQLEKWNEYRKAYCLEKGFSIIRTKANNALTEDRGLFFEQAFVRSLLAEARDYKNYGIVNPDSELEKYALVHGVTVDKLVKDILATQQELNDTAQAVACFKGFLEDLLINLDINDQKAVDDFVGYCEKVTLQDIKDYYYEELKTRKKAKKAK</sequence>
<name>A0A3A1YA12_9GAMM</name>
<dbReference type="EMBL" id="NRHC01000002">
    <property type="protein sequence ID" value="RIY34515.1"/>
    <property type="molecule type" value="Genomic_DNA"/>
</dbReference>
<proteinExistence type="predicted"/>
<reference evidence="1 2" key="1">
    <citation type="submission" date="2017-08" db="EMBL/GenBank/DDBJ databases">
        <title>Reclassification of Bisgaard taxon 37 and 44.</title>
        <authorList>
            <person name="Christensen H."/>
        </authorList>
    </citation>
    <scope>NUCLEOTIDE SEQUENCE [LARGE SCALE GENOMIC DNA]</scope>
    <source>
        <strain evidence="1 2">B96_3</strain>
    </source>
</reference>